<dbReference type="SUPFAM" id="SSF52172">
    <property type="entry name" value="CheY-like"/>
    <property type="match status" value="1"/>
</dbReference>
<dbReference type="CDD" id="cd17546">
    <property type="entry name" value="REC_hyHK_CKI1_RcsC-like"/>
    <property type="match status" value="1"/>
</dbReference>
<evidence type="ECO:0000256" key="1">
    <source>
        <dbReference type="ARBA" id="ARBA00022553"/>
    </source>
</evidence>
<comment type="caution">
    <text evidence="5">The sequence shown here is derived from an EMBL/GenBank/DDBJ whole genome shotgun (WGS) entry which is preliminary data.</text>
</comment>
<dbReference type="HOGENOM" id="CLU_1303826_0_0_0"/>
<organism evidence="5 6">
    <name type="scientific">Nitrospina gracilis (strain 3/211)</name>
    <dbReference type="NCBI Taxonomy" id="1266370"/>
    <lineage>
        <taxon>Bacteria</taxon>
        <taxon>Pseudomonadati</taxon>
        <taxon>Nitrospinota/Tectimicrobiota group</taxon>
        <taxon>Nitrospinota</taxon>
        <taxon>Nitrospinia</taxon>
        <taxon>Nitrospinales</taxon>
        <taxon>Nitrospinaceae</taxon>
        <taxon>Nitrospina</taxon>
    </lineage>
</organism>
<dbReference type="Proteomes" id="UP000011704">
    <property type="component" value="Unassembled WGS sequence"/>
</dbReference>
<protein>
    <submittedName>
        <fullName evidence="5">Putative Signal transduction response regulator</fullName>
    </submittedName>
</protein>
<dbReference type="Gene3D" id="3.40.50.2300">
    <property type="match status" value="1"/>
</dbReference>
<evidence type="ECO:0000256" key="3">
    <source>
        <dbReference type="PROSITE-ProRule" id="PRU00169"/>
    </source>
</evidence>
<dbReference type="InParanoid" id="M1Z9R1"/>
<dbReference type="Pfam" id="PF00072">
    <property type="entry name" value="Response_reg"/>
    <property type="match status" value="1"/>
</dbReference>
<dbReference type="STRING" id="1266370.NITGR_190032"/>
<name>M1Z9R1_NITG3</name>
<evidence type="ECO:0000259" key="4">
    <source>
        <dbReference type="PROSITE" id="PS50110"/>
    </source>
</evidence>
<sequence>MNGHNGRTGEGGVDIMICKKLCGPREAVMAVFDFQPPTPLGKPVWHPTDTTAKLSGDPQHASAIPGFHGQQNLQNGLGSRAPVPTQSVRVLFAEDSPEQQMLIKYYMNAFPCMVEFANDGLEVLDKCQRYAFPFIFMDMRMPKMDGLTATQAIRRMESDQNRLPARIIALTGMCRDSDLKAIRQAGCDGILSKPYTKLQFMRKIKEILHIP</sequence>
<keyword evidence="1 3" id="KW-0597">Phosphoprotein</keyword>
<dbReference type="PANTHER" id="PTHR45339">
    <property type="entry name" value="HYBRID SIGNAL TRANSDUCTION HISTIDINE KINASE J"/>
    <property type="match status" value="1"/>
</dbReference>
<evidence type="ECO:0000313" key="5">
    <source>
        <dbReference type="EMBL" id="CCQ89922.1"/>
    </source>
</evidence>
<dbReference type="GO" id="GO:0000160">
    <property type="term" value="P:phosphorelay signal transduction system"/>
    <property type="evidence" value="ECO:0007669"/>
    <property type="project" value="UniProtKB-KW"/>
</dbReference>
<dbReference type="AlphaFoldDB" id="M1Z9R1"/>
<feature type="modified residue" description="4-aspartylphosphate" evidence="3">
    <location>
        <position position="138"/>
    </location>
</feature>
<dbReference type="SMART" id="SM00448">
    <property type="entry name" value="REC"/>
    <property type="match status" value="1"/>
</dbReference>
<dbReference type="InterPro" id="IPR011006">
    <property type="entry name" value="CheY-like_superfamily"/>
</dbReference>
<keyword evidence="6" id="KW-1185">Reference proteome</keyword>
<reference evidence="5 6" key="1">
    <citation type="journal article" date="2013" name="Front. Microbiol.">
        <title>The genome of Nitrospina gracilis illuminates the metabolism and evolution of the major marine nitrite oxidizer.</title>
        <authorList>
            <person name="Luecker S."/>
            <person name="Nowka B."/>
            <person name="Rattei T."/>
            <person name="Spieck E."/>
            <person name="and Daims H."/>
        </authorList>
    </citation>
    <scope>NUCLEOTIDE SEQUENCE [LARGE SCALE GENOMIC DNA]</scope>
    <source>
        <strain evidence="5 6">3/211</strain>
    </source>
</reference>
<dbReference type="PROSITE" id="PS50110">
    <property type="entry name" value="RESPONSE_REGULATORY"/>
    <property type="match status" value="1"/>
</dbReference>
<gene>
    <name evidence="5" type="ORF">NITGR_190032</name>
</gene>
<evidence type="ECO:0000256" key="2">
    <source>
        <dbReference type="ARBA" id="ARBA00023012"/>
    </source>
</evidence>
<proteinExistence type="predicted"/>
<dbReference type="EMBL" id="CAQJ01000021">
    <property type="protein sequence ID" value="CCQ89922.1"/>
    <property type="molecule type" value="Genomic_DNA"/>
</dbReference>
<accession>M1Z9R1</accession>
<dbReference type="InterPro" id="IPR001789">
    <property type="entry name" value="Sig_transdc_resp-reg_receiver"/>
</dbReference>
<keyword evidence="2" id="KW-0902">Two-component regulatory system</keyword>
<feature type="domain" description="Response regulatory" evidence="4">
    <location>
        <begin position="89"/>
        <end position="208"/>
    </location>
</feature>
<dbReference type="PANTHER" id="PTHR45339:SF1">
    <property type="entry name" value="HYBRID SIGNAL TRANSDUCTION HISTIDINE KINASE J"/>
    <property type="match status" value="1"/>
</dbReference>
<dbReference type="OrthoDB" id="9793549at2"/>
<evidence type="ECO:0000313" key="6">
    <source>
        <dbReference type="Proteomes" id="UP000011704"/>
    </source>
</evidence>